<evidence type="ECO:0000313" key="2">
    <source>
        <dbReference type="EMBL" id="SFH31510.1"/>
    </source>
</evidence>
<dbReference type="AlphaFoldDB" id="A0A1I2Z1C2"/>
<feature type="chain" id="PRO_5011555189" evidence="1">
    <location>
        <begin position="30"/>
        <end position="147"/>
    </location>
</feature>
<name>A0A1I2Z1C2_9FIRM</name>
<reference evidence="3" key="1">
    <citation type="submission" date="2016-10" db="EMBL/GenBank/DDBJ databases">
        <authorList>
            <person name="Varghese N."/>
            <person name="Submissions S."/>
        </authorList>
    </citation>
    <scope>NUCLEOTIDE SEQUENCE [LARGE SCALE GENOMIC DNA]</scope>
    <source>
        <strain evidence="3">DSM 17038</strain>
    </source>
</reference>
<keyword evidence="1" id="KW-0732">Signal</keyword>
<evidence type="ECO:0000313" key="3">
    <source>
        <dbReference type="Proteomes" id="UP000199337"/>
    </source>
</evidence>
<dbReference type="Proteomes" id="UP000199337">
    <property type="component" value="Unassembled WGS sequence"/>
</dbReference>
<dbReference type="STRING" id="341036.SAMN05660649_04706"/>
<evidence type="ECO:0000256" key="1">
    <source>
        <dbReference type="SAM" id="SignalP"/>
    </source>
</evidence>
<dbReference type="RefSeq" id="WP_174550002.1">
    <property type="nucleotide sequence ID" value="NZ_FOOX01000024.1"/>
</dbReference>
<gene>
    <name evidence="2" type="ORF">SAMN05660649_04706</name>
</gene>
<keyword evidence="3" id="KW-1185">Reference proteome</keyword>
<organism evidence="2 3">
    <name type="scientific">Desulfotruncus arcticus DSM 17038</name>
    <dbReference type="NCBI Taxonomy" id="1121424"/>
    <lineage>
        <taxon>Bacteria</taxon>
        <taxon>Bacillati</taxon>
        <taxon>Bacillota</taxon>
        <taxon>Clostridia</taxon>
        <taxon>Eubacteriales</taxon>
        <taxon>Desulfallaceae</taxon>
        <taxon>Desulfotruncus</taxon>
    </lineage>
</organism>
<sequence length="147" mass="16347">MLLAAKKKMVIMLLTGMLCMLFSPLAVYASEDDAQSPRASEYIRSTSVNITPQGNGKLLVENKLGATTIVDKLGIISLEIQKKVGGYWQTIYTIVENDYLYNTGTYVYDCYYYGTPGTEYRSYVEFYVENDGGSETKIVASTPKVAN</sequence>
<feature type="signal peptide" evidence="1">
    <location>
        <begin position="1"/>
        <end position="29"/>
    </location>
</feature>
<dbReference type="EMBL" id="FOOX01000024">
    <property type="protein sequence ID" value="SFH31510.1"/>
    <property type="molecule type" value="Genomic_DNA"/>
</dbReference>
<proteinExistence type="predicted"/>
<accession>A0A1I2Z1C2</accession>
<protein>
    <submittedName>
        <fullName evidence="2">Uncharacterized protein</fullName>
    </submittedName>
</protein>